<dbReference type="GO" id="GO:0080120">
    <property type="term" value="P:CAAX-box protein maturation"/>
    <property type="evidence" value="ECO:0007669"/>
    <property type="project" value="UniProtKB-ARBA"/>
</dbReference>
<keyword evidence="1" id="KW-0472">Membrane</keyword>
<dbReference type="InterPro" id="IPR003675">
    <property type="entry name" value="Rce1/LyrA-like_dom"/>
</dbReference>
<keyword evidence="1" id="KW-1133">Transmembrane helix</keyword>
<dbReference type="Pfam" id="PF02517">
    <property type="entry name" value="Rce1-like"/>
    <property type="match status" value="1"/>
</dbReference>
<feature type="transmembrane region" description="Helical" evidence="1">
    <location>
        <begin position="84"/>
        <end position="106"/>
    </location>
</feature>
<keyword evidence="3" id="KW-0482">Metalloprotease</keyword>
<evidence type="ECO:0000313" key="4">
    <source>
        <dbReference type="Proteomes" id="UP000294947"/>
    </source>
</evidence>
<gene>
    <name evidence="3" type="ORF">E1288_05330</name>
</gene>
<feature type="transmembrane region" description="Helical" evidence="1">
    <location>
        <begin position="40"/>
        <end position="63"/>
    </location>
</feature>
<feature type="domain" description="CAAX prenyl protease 2/Lysostaphin resistance protein A-like" evidence="2">
    <location>
        <begin position="132"/>
        <end position="220"/>
    </location>
</feature>
<feature type="transmembrane region" description="Helical" evidence="1">
    <location>
        <begin position="126"/>
        <end position="143"/>
    </location>
</feature>
<keyword evidence="1" id="KW-0812">Transmembrane</keyword>
<keyword evidence="3" id="KW-0645">Protease</keyword>
<accession>A0A4R4ZCQ6</accession>
<evidence type="ECO:0000313" key="3">
    <source>
        <dbReference type="EMBL" id="TDD55224.1"/>
    </source>
</evidence>
<feature type="transmembrane region" description="Helical" evidence="1">
    <location>
        <begin position="7"/>
        <end position="28"/>
    </location>
</feature>
<feature type="transmembrane region" description="Helical" evidence="1">
    <location>
        <begin position="216"/>
        <end position="234"/>
    </location>
</feature>
<dbReference type="OrthoDB" id="3693644at2"/>
<protein>
    <submittedName>
        <fullName evidence="3">CPBP family intramembrane metalloprotease</fullName>
    </submittedName>
</protein>
<organism evidence="3 4">
    <name type="scientific">Saccharopolyspora elongata</name>
    <dbReference type="NCBI Taxonomy" id="2530387"/>
    <lineage>
        <taxon>Bacteria</taxon>
        <taxon>Bacillati</taxon>
        <taxon>Actinomycetota</taxon>
        <taxon>Actinomycetes</taxon>
        <taxon>Pseudonocardiales</taxon>
        <taxon>Pseudonocardiaceae</taxon>
        <taxon>Saccharopolyspora</taxon>
    </lineage>
</organism>
<sequence>MLLVFLLSEITFFAASLITLLFLAAAGYRSHSGTVPAAPLLAALTVPGVLAALTALCGTTFLGSGPRKARIRRELAIRWSWRSLGIGFLIGVAGLLLTLPAAYLWSQLVGPEHDGSAVGEAFGGKKLAPPIATAMFLAVWLLAPVYEELLFRGVLWRIFEHWRWNRWFTLAITTLIFAIAHLELLRAPLLAVVSIPVGLARLITDNLVASVAAHQVNNFLPALFLFLIATGNGATA</sequence>
<keyword evidence="3" id="KW-0378">Hydrolase</keyword>
<feature type="transmembrane region" description="Helical" evidence="1">
    <location>
        <begin position="164"/>
        <end position="181"/>
    </location>
</feature>
<dbReference type="GO" id="GO:0008237">
    <property type="term" value="F:metallopeptidase activity"/>
    <property type="evidence" value="ECO:0007669"/>
    <property type="project" value="UniProtKB-KW"/>
</dbReference>
<dbReference type="Proteomes" id="UP000294947">
    <property type="component" value="Unassembled WGS sequence"/>
</dbReference>
<reference evidence="3 4" key="1">
    <citation type="submission" date="2019-03" db="EMBL/GenBank/DDBJ databases">
        <title>Draft genome sequences of novel Actinobacteria.</title>
        <authorList>
            <person name="Sahin N."/>
            <person name="Ay H."/>
            <person name="Saygin H."/>
        </authorList>
    </citation>
    <scope>NUCLEOTIDE SEQUENCE [LARGE SCALE GENOMIC DNA]</scope>
    <source>
        <strain evidence="3 4">7K502</strain>
    </source>
</reference>
<dbReference type="GO" id="GO:0006508">
    <property type="term" value="P:proteolysis"/>
    <property type="evidence" value="ECO:0007669"/>
    <property type="project" value="UniProtKB-KW"/>
</dbReference>
<name>A0A4R4ZCQ6_9PSEU</name>
<dbReference type="AlphaFoldDB" id="A0A4R4ZCQ6"/>
<evidence type="ECO:0000259" key="2">
    <source>
        <dbReference type="Pfam" id="PF02517"/>
    </source>
</evidence>
<dbReference type="EMBL" id="SMKW01000004">
    <property type="protein sequence ID" value="TDD55224.1"/>
    <property type="molecule type" value="Genomic_DNA"/>
</dbReference>
<keyword evidence="4" id="KW-1185">Reference proteome</keyword>
<dbReference type="GO" id="GO:0004175">
    <property type="term" value="F:endopeptidase activity"/>
    <property type="evidence" value="ECO:0007669"/>
    <property type="project" value="UniProtKB-ARBA"/>
</dbReference>
<proteinExistence type="predicted"/>
<dbReference type="RefSeq" id="WP_132481622.1">
    <property type="nucleotide sequence ID" value="NZ_SMKW01000004.1"/>
</dbReference>
<evidence type="ECO:0000256" key="1">
    <source>
        <dbReference type="SAM" id="Phobius"/>
    </source>
</evidence>
<comment type="caution">
    <text evidence="3">The sequence shown here is derived from an EMBL/GenBank/DDBJ whole genome shotgun (WGS) entry which is preliminary data.</text>
</comment>